<dbReference type="STRING" id="200324.A0A2N5S786"/>
<proteinExistence type="predicted"/>
<dbReference type="EMBL" id="PGCJ01001123">
    <property type="protein sequence ID" value="PLW09101.1"/>
    <property type="molecule type" value="Genomic_DNA"/>
</dbReference>
<reference evidence="1 2" key="1">
    <citation type="submission" date="2017-11" db="EMBL/GenBank/DDBJ databases">
        <title>De novo assembly and phasing of dikaryotic genomes from two isolates of Puccinia coronata f. sp. avenae, the causal agent of oat crown rust.</title>
        <authorList>
            <person name="Miller M.E."/>
            <person name="Zhang Y."/>
            <person name="Omidvar V."/>
            <person name="Sperschneider J."/>
            <person name="Schwessinger B."/>
            <person name="Raley C."/>
            <person name="Palmer J.M."/>
            <person name="Garnica D."/>
            <person name="Upadhyaya N."/>
            <person name="Rathjen J."/>
            <person name="Taylor J.M."/>
            <person name="Park R.F."/>
            <person name="Dodds P.N."/>
            <person name="Hirsch C.D."/>
            <person name="Kianian S.F."/>
            <person name="Figueroa M."/>
        </authorList>
    </citation>
    <scope>NUCLEOTIDE SEQUENCE [LARGE SCALE GENOMIC DNA]</scope>
    <source>
        <strain evidence="1">12NC29</strain>
    </source>
</reference>
<keyword evidence="2" id="KW-1185">Reference proteome</keyword>
<gene>
    <name evidence="1" type="ORF">PCANC_26683</name>
</gene>
<sequence>MSQLPLVFPDGSIFLALQRPDPFISLSQAHQPSHAPFPVSFSEGHTQSLHFFLLTPNHSTTTPFRSYLLYQLFRSVPFQLFRSVPYPNCSAPSRTGPTFRALYVSLLVQLPRCMTTQKAAPPNSLLPPSDPEAIIRSTNAKRRRATRPILGDDNQTTDGADSATAKDWFKAVLKVQHTAIAQAQEDRQQAIEDRRVDRRLLMNAVQTNSDRINRLEELLLTMNMKNEARYPGTTPKYRLNTWEKPGIPGTGPL</sequence>
<protein>
    <submittedName>
        <fullName evidence="1">Uncharacterized protein</fullName>
    </submittedName>
</protein>
<dbReference type="AlphaFoldDB" id="A0A2N5S786"/>
<name>A0A2N5S786_9BASI</name>
<evidence type="ECO:0000313" key="2">
    <source>
        <dbReference type="Proteomes" id="UP000235388"/>
    </source>
</evidence>
<comment type="caution">
    <text evidence="1">The sequence shown here is derived from an EMBL/GenBank/DDBJ whole genome shotgun (WGS) entry which is preliminary data.</text>
</comment>
<organism evidence="1 2">
    <name type="scientific">Puccinia coronata f. sp. avenae</name>
    <dbReference type="NCBI Taxonomy" id="200324"/>
    <lineage>
        <taxon>Eukaryota</taxon>
        <taxon>Fungi</taxon>
        <taxon>Dikarya</taxon>
        <taxon>Basidiomycota</taxon>
        <taxon>Pucciniomycotina</taxon>
        <taxon>Pucciniomycetes</taxon>
        <taxon>Pucciniales</taxon>
        <taxon>Pucciniaceae</taxon>
        <taxon>Puccinia</taxon>
    </lineage>
</organism>
<accession>A0A2N5S786</accession>
<evidence type="ECO:0000313" key="1">
    <source>
        <dbReference type="EMBL" id="PLW09101.1"/>
    </source>
</evidence>
<dbReference type="Proteomes" id="UP000235388">
    <property type="component" value="Unassembled WGS sequence"/>
</dbReference>